<evidence type="ECO:0000259" key="2">
    <source>
        <dbReference type="PROSITE" id="PS50937"/>
    </source>
</evidence>
<reference evidence="3 4" key="1">
    <citation type="submission" date="2018-10" db="EMBL/GenBank/DDBJ databases">
        <title>Sequencing the genomes of 1000 actinobacteria strains.</title>
        <authorList>
            <person name="Klenk H.-P."/>
        </authorList>
    </citation>
    <scope>NUCLEOTIDE SEQUENCE [LARGE SCALE GENOMIC DNA]</scope>
    <source>
        <strain evidence="3 4">DSM 45175</strain>
    </source>
</reference>
<dbReference type="PANTHER" id="PTHR30204:SF93">
    <property type="entry name" value="HTH MERR-TYPE DOMAIN-CONTAINING PROTEIN"/>
    <property type="match status" value="1"/>
</dbReference>
<evidence type="ECO:0000313" key="3">
    <source>
        <dbReference type="EMBL" id="RKR91512.1"/>
    </source>
</evidence>
<keyword evidence="4" id="KW-1185">Reference proteome</keyword>
<dbReference type="PROSITE" id="PS50937">
    <property type="entry name" value="HTH_MERR_2"/>
    <property type="match status" value="1"/>
</dbReference>
<dbReference type="InterPro" id="IPR047057">
    <property type="entry name" value="MerR_fam"/>
</dbReference>
<proteinExistence type="predicted"/>
<gene>
    <name evidence="3" type="ORF">BDK92_5910</name>
</gene>
<dbReference type="InterPro" id="IPR000551">
    <property type="entry name" value="MerR-type_HTH_dom"/>
</dbReference>
<keyword evidence="1 3" id="KW-0238">DNA-binding</keyword>
<dbReference type="PANTHER" id="PTHR30204">
    <property type="entry name" value="REDOX-CYCLING DRUG-SENSING TRANSCRIPTIONAL ACTIVATOR SOXR"/>
    <property type="match status" value="1"/>
</dbReference>
<accession>A0A495JT13</accession>
<dbReference type="AlphaFoldDB" id="A0A495JT13"/>
<protein>
    <submittedName>
        <fullName evidence="3">DNA-binding transcriptional MerR regulator</fullName>
    </submittedName>
</protein>
<dbReference type="Pfam" id="PF13411">
    <property type="entry name" value="MerR_1"/>
    <property type="match status" value="1"/>
</dbReference>
<dbReference type="InterPro" id="IPR009061">
    <property type="entry name" value="DNA-bd_dom_put_sf"/>
</dbReference>
<dbReference type="GO" id="GO:0003700">
    <property type="term" value="F:DNA-binding transcription factor activity"/>
    <property type="evidence" value="ECO:0007669"/>
    <property type="project" value="InterPro"/>
</dbReference>
<name>A0A495JT13_9ACTN</name>
<evidence type="ECO:0000256" key="1">
    <source>
        <dbReference type="ARBA" id="ARBA00023125"/>
    </source>
</evidence>
<evidence type="ECO:0000313" key="4">
    <source>
        <dbReference type="Proteomes" id="UP000277671"/>
    </source>
</evidence>
<sequence>MITIGQLAGYAGVTIKAVRHYHQRGLLEEPPRDSSGYRSYGAEHAIELVKIKTLAEAGVPLARVRELLAADPDRFATAIAEIDRNLRERAEELIRTRERIARLSGGDRLFVPPEVADFLDRLRALGVSERLTWMERDTWILLYSVSPKEAALLLADKRDSIDDPEFVGSYLEYDAAFDWPPEDPRLPALADRMWRWMINRDGRIEDEQLTDPIAARLVGTSASVTSPAWDRLAELLRERGAPD</sequence>
<dbReference type="Gene3D" id="1.10.1660.10">
    <property type="match status" value="1"/>
</dbReference>
<dbReference type="Proteomes" id="UP000277671">
    <property type="component" value="Unassembled WGS sequence"/>
</dbReference>
<dbReference type="PRINTS" id="PR00040">
    <property type="entry name" value="HTHMERR"/>
</dbReference>
<organism evidence="3 4">
    <name type="scientific">Micromonospora pisi</name>
    <dbReference type="NCBI Taxonomy" id="589240"/>
    <lineage>
        <taxon>Bacteria</taxon>
        <taxon>Bacillati</taxon>
        <taxon>Actinomycetota</taxon>
        <taxon>Actinomycetes</taxon>
        <taxon>Micromonosporales</taxon>
        <taxon>Micromonosporaceae</taxon>
        <taxon>Micromonospora</taxon>
    </lineage>
</organism>
<dbReference type="GO" id="GO:0003677">
    <property type="term" value="F:DNA binding"/>
    <property type="evidence" value="ECO:0007669"/>
    <property type="project" value="UniProtKB-KW"/>
</dbReference>
<dbReference type="CDD" id="cd00592">
    <property type="entry name" value="HTH_MerR-like"/>
    <property type="match status" value="1"/>
</dbReference>
<comment type="caution">
    <text evidence="3">The sequence shown here is derived from an EMBL/GenBank/DDBJ whole genome shotgun (WGS) entry which is preliminary data.</text>
</comment>
<feature type="domain" description="HTH merR-type" evidence="2">
    <location>
        <begin position="1"/>
        <end position="70"/>
    </location>
</feature>
<dbReference type="SMART" id="SM00422">
    <property type="entry name" value="HTH_MERR"/>
    <property type="match status" value="1"/>
</dbReference>
<dbReference type="SUPFAM" id="SSF46955">
    <property type="entry name" value="Putative DNA-binding domain"/>
    <property type="match status" value="1"/>
</dbReference>
<dbReference type="RefSeq" id="WP_121159613.1">
    <property type="nucleotide sequence ID" value="NZ_RBKT01000001.1"/>
</dbReference>
<dbReference type="OrthoDB" id="4569196at2"/>
<dbReference type="EMBL" id="RBKT01000001">
    <property type="protein sequence ID" value="RKR91512.1"/>
    <property type="molecule type" value="Genomic_DNA"/>
</dbReference>